<evidence type="ECO:0000256" key="1">
    <source>
        <dbReference type="ARBA" id="ARBA00004141"/>
    </source>
</evidence>
<comment type="subcellular location">
    <subcellularLocation>
        <location evidence="1">Membrane</location>
        <topology evidence="1">Multi-pass membrane protein</topology>
    </subcellularLocation>
</comment>
<evidence type="ECO:0000313" key="8">
    <source>
        <dbReference type="EMBL" id="KAF2247609.1"/>
    </source>
</evidence>
<organism evidence="8 9">
    <name type="scientific">Trematosphaeria pertusa</name>
    <dbReference type="NCBI Taxonomy" id="390896"/>
    <lineage>
        <taxon>Eukaryota</taxon>
        <taxon>Fungi</taxon>
        <taxon>Dikarya</taxon>
        <taxon>Ascomycota</taxon>
        <taxon>Pezizomycotina</taxon>
        <taxon>Dothideomycetes</taxon>
        <taxon>Pleosporomycetidae</taxon>
        <taxon>Pleosporales</taxon>
        <taxon>Massarineae</taxon>
        <taxon>Trematosphaeriaceae</taxon>
        <taxon>Trematosphaeria</taxon>
    </lineage>
</organism>
<proteinExistence type="predicted"/>
<feature type="transmembrane region" description="Helical" evidence="6">
    <location>
        <begin position="178"/>
        <end position="199"/>
    </location>
</feature>
<feature type="transmembrane region" description="Helical" evidence="6">
    <location>
        <begin position="51"/>
        <end position="69"/>
    </location>
</feature>
<dbReference type="Pfam" id="PF07690">
    <property type="entry name" value="MFS_1"/>
    <property type="match status" value="1"/>
</dbReference>
<feature type="transmembrane region" description="Helical" evidence="6">
    <location>
        <begin position="211"/>
        <end position="233"/>
    </location>
</feature>
<dbReference type="GeneID" id="54575785"/>
<dbReference type="RefSeq" id="XP_033682613.1">
    <property type="nucleotide sequence ID" value="XM_033822455.1"/>
</dbReference>
<dbReference type="PANTHER" id="PTHR43791:SF47">
    <property type="entry name" value="MAJOR FACILITATOR SUPERFAMILY (MFS) PROFILE DOMAIN-CONTAINING PROTEIN-RELATED"/>
    <property type="match status" value="1"/>
</dbReference>
<dbReference type="GO" id="GO:0016020">
    <property type="term" value="C:membrane"/>
    <property type="evidence" value="ECO:0007669"/>
    <property type="project" value="UniProtKB-SubCell"/>
</dbReference>
<feature type="domain" description="Major facilitator superfamily (MFS) profile" evidence="7">
    <location>
        <begin position="51"/>
        <end position="470"/>
    </location>
</feature>
<dbReference type="SUPFAM" id="SSF103473">
    <property type="entry name" value="MFS general substrate transporter"/>
    <property type="match status" value="1"/>
</dbReference>
<dbReference type="PANTHER" id="PTHR43791">
    <property type="entry name" value="PERMEASE-RELATED"/>
    <property type="match status" value="1"/>
</dbReference>
<feature type="transmembrane region" description="Helical" evidence="6">
    <location>
        <begin position="89"/>
        <end position="111"/>
    </location>
</feature>
<protein>
    <submittedName>
        <fullName evidence="8">Phthalate transporter</fullName>
    </submittedName>
</protein>
<feature type="transmembrane region" description="Helical" evidence="6">
    <location>
        <begin position="411"/>
        <end position="432"/>
    </location>
</feature>
<dbReference type="GO" id="GO:0022857">
    <property type="term" value="F:transmembrane transporter activity"/>
    <property type="evidence" value="ECO:0007669"/>
    <property type="project" value="InterPro"/>
</dbReference>
<dbReference type="OrthoDB" id="3639251at2759"/>
<evidence type="ECO:0000256" key="5">
    <source>
        <dbReference type="ARBA" id="ARBA00023136"/>
    </source>
</evidence>
<keyword evidence="5 6" id="KW-0472">Membrane</keyword>
<feature type="transmembrane region" description="Helical" evidence="6">
    <location>
        <begin position="379"/>
        <end position="399"/>
    </location>
</feature>
<dbReference type="InterPro" id="IPR036259">
    <property type="entry name" value="MFS_trans_sf"/>
</dbReference>
<keyword evidence="3 6" id="KW-0812">Transmembrane</keyword>
<keyword evidence="4 6" id="KW-1133">Transmembrane helix</keyword>
<evidence type="ECO:0000256" key="2">
    <source>
        <dbReference type="ARBA" id="ARBA00022448"/>
    </source>
</evidence>
<evidence type="ECO:0000256" key="6">
    <source>
        <dbReference type="SAM" id="Phobius"/>
    </source>
</evidence>
<feature type="transmembrane region" description="Helical" evidence="6">
    <location>
        <begin position="287"/>
        <end position="307"/>
    </location>
</feature>
<dbReference type="EMBL" id="ML987197">
    <property type="protein sequence ID" value="KAF2247609.1"/>
    <property type="molecule type" value="Genomic_DNA"/>
</dbReference>
<dbReference type="AlphaFoldDB" id="A0A6A6IBI3"/>
<name>A0A6A6IBI3_9PLEO</name>
<evidence type="ECO:0000256" key="3">
    <source>
        <dbReference type="ARBA" id="ARBA00022692"/>
    </source>
</evidence>
<accession>A0A6A6IBI3</accession>
<dbReference type="InterPro" id="IPR020846">
    <property type="entry name" value="MFS_dom"/>
</dbReference>
<reference evidence="8" key="1">
    <citation type="journal article" date="2020" name="Stud. Mycol.">
        <title>101 Dothideomycetes genomes: a test case for predicting lifestyles and emergence of pathogens.</title>
        <authorList>
            <person name="Haridas S."/>
            <person name="Albert R."/>
            <person name="Binder M."/>
            <person name="Bloem J."/>
            <person name="Labutti K."/>
            <person name="Salamov A."/>
            <person name="Andreopoulos B."/>
            <person name="Baker S."/>
            <person name="Barry K."/>
            <person name="Bills G."/>
            <person name="Bluhm B."/>
            <person name="Cannon C."/>
            <person name="Castanera R."/>
            <person name="Culley D."/>
            <person name="Daum C."/>
            <person name="Ezra D."/>
            <person name="Gonzalez J."/>
            <person name="Henrissat B."/>
            <person name="Kuo A."/>
            <person name="Liang C."/>
            <person name="Lipzen A."/>
            <person name="Lutzoni F."/>
            <person name="Magnuson J."/>
            <person name="Mondo S."/>
            <person name="Nolan M."/>
            <person name="Ohm R."/>
            <person name="Pangilinan J."/>
            <person name="Park H.-J."/>
            <person name="Ramirez L."/>
            <person name="Alfaro M."/>
            <person name="Sun H."/>
            <person name="Tritt A."/>
            <person name="Yoshinaga Y."/>
            <person name="Zwiers L.-H."/>
            <person name="Turgeon B."/>
            <person name="Goodwin S."/>
            <person name="Spatafora J."/>
            <person name="Crous P."/>
            <person name="Grigoriev I."/>
        </authorList>
    </citation>
    <scope>NUCLEOTIDE SEQUENCE</scope>
    <source>
        <strain evidence="8">CBS 122368</strain>
    </source>
</reference>
<feature type="transmembrane region" description="Helical" evidence="6">
    <location>
        <begin position="444"/>
        <end position="465"/>
    </location>
</feature>
<feature type="transmembrane region" description="Helical" evidence="6">
    <location>
        <begin position="144"/>
        <end position="166"/>
    </location>
</feature>
<dbReference type="InterPro" id="IPR011701">
    <property type="entry name" value="MFS"/>
</dbReference>
<dbReference type="PROSITE" id="PS50850">
    <property type="entry name" value="MFS"/>
    <property type="match status" value="1"/>
</dbReference>
<dbReference type="Proteomes" id="UP000800094">
    <property type="component" value="Unassembled WGS sequence"/>
</dbReference>
<keyword evidence="2" id="KW-0813">Transport</keyword>
<keyword evidence="9" id="KW-1185">Reference proteome</keyword>
<sequence>MAEVIKSEAVFVEDAEARSNNMPASKEDVEVQTRFTPEEIKRILRRVDYRVVPILGLMLGVALMDRSNVANAAIAGMRDDLDLKVGYRYALMTSCFFITYVLCQAPMTWLTRAAGPRIVIPGVVFAWGVLIIGFGFATTWTTLVGLRLILGILEAGFFGGGVYLLQTWFKRNELSMRFSIYYFIGAVVSSFSGILAYAFMQMDGLSGVKGWEWIFILEGIVTIIIAVIGYYCLPKFPDQEIRKPSFLFLKQDECQFVVDRLAADRDDYQAEKFSWRLYFAAARRPEIWAFGISQFCTCTASYAYIFYLPIILRDTLKFSLAASQCLIAPPYAAAGILMMGCAWYADKYRTRAPVLIFNCCIAMIGLPMVGFAANPWVRYAGVFLAVAAINSNIPLIIAYQATNIRGQWQRAFCSAIMTGLGAIGGISGSLVYRTQDAPEYVPGTVAVIVCIGAVMVICTGLLFYLKRCNKQADAGKRIIHGLPEFRYTP</sequence>
<feature type="transmembrane region" description="Helical" evidence="6">
    <location>
        <begin position="352"/>
        <end position="373"/>
    </location>
</feature>
<dbReference type="Gene3D" id="1.20.1250.20">
    <property type="entry name" value="MFS general substrate transporter like domains"/>
    <property type="match status" value="2"/>
</dbReference>
<evidence type="ECO:0000256" key="4">
    <source>
        <dbReference type="ARBA" id="ARBA00022989"/>
    </source>
</evidence>
<evidence type="ECO:0000259" key="7">
    <source>
        <dbReference type="PROSITE" id="PS50850"/>
    </source>
</evidence>
<feature type="transmembrane region" description="Helical" evidence="6">
    <location>
        <begin position="118"/>
        <end position="138"/>
    </location>
</feature>
<feature type="transmembrane region" description="Helical" evidence="6">
    <location>
        <begin position="327"/>
        <end position="345"/>
    </location>
</feature>
<evidence type="ECO:0000313" key="9">
    <source>
        <dbReference type="Proteomes" id="UP000800094"/>
    </source>
</evidence>
<gene>
    <name evidence="8" type="ORF">BU26DRAFT_350451</name>
</gene>